<keyword evidence="2" id="KW-0813">Transport</keyword>
<dbReference type="Pfam" id="PF03610">
    <property type="entry name" value="EIIA-man"/>
    <property type="match status" value="1"/>
</dbReference>
<dbReference type="Proteomes" id="UP001164794">
    <property type="component" value="Chromosome"/>
</dbReference>
<organism evidence="9">
    <name type="scientific">Oxalobacter aliiformigenes</name>
    <dbReference type="NCBI Taxonomy" id="2946593"/>
    <lineage>
        <taxon>Bacteria</taxon>
        <taxon>Pseudomonadati</taxon>
        <taxon>Pseudomonadota</taxon>
        <taxon>Betaproteobacteria</taxon>
        <taxon>Burkholderiales</taxon>
        <taxon>Oxalobacteraceae</taxon>
        <taxon>Oxalobacter</taxon>
    </lineage>
</organism>
<accession>A0A9E9NT94</accession>
<dbReference type="AlphaFoldDB" id="A0A9E9NT94"/>
<proteinExistence type="predicted"/>
<gene>
    <name evidence="10" type="ORF">NB645_00895</name>
    <name evidence="9" type="ORF">NB646_02010</name>
</gene>
<dbReference type="Gene3D" id="3.40.50.510">
    <property type="entry name" value="Phosphotransferase system, mannose-type IIA component"/>
    <property type="match status" value="1"/>
</dbReference>
<sequence>MVGILLLMHEPLAEAFMTTAMHLFEGEQERIEAINVKADQDICDISRMAMDAIGRLDDGSGVLVLTDVLGGTPSNCCHQLSTEHKVQVIAGVSLPMLLRAITYRKSDLETVIEKALSGGKNGAVRIDPC</sequence>
<evidence type="ECO:0000313" key="9">
    <source>
        <dbReference type="EMBL" id="WAV91558.1"/>
    </source>
</evidence>
<evidence type="ECO:0000256" key="6">
    <source>
        <dbReference type="ARBA" id="ARBA00022683"/>
    </source>
</evidence>
<dbReference type="GO" id="GO:0005737">
    <property type="term" value="C:cytoplasm"/>
    <property type="evidence" value="ECO:0007669"/>
    <property type="project" value="UniProtKB-SubCell"/>
</dbReference>
<keyword evidence="6" id="KW-0598">Phosphotransferase system</keyword>
<comment type="subcellular location">
    <subcellularLocation>
        <location evidence="1">Cytoplasm</location>
    </subcellularLocation>
</comment>
<dbReference type="GO" id="GO:0016301">
    <property type="term" value="F:kinase activity"/>
    <property type="evidence" value="ECO:0007669"/>
    <property type="project" value="UniProtKB-KW"/>
</dbReference>
<dbReference type="PROSITE" id="PS51096">
    <property type="entry name" value="PTS_EIIA_TYPE_4"/>
    <property type="match status" value="1"/>
</dbReference>
<dbReference type="GO" id="GO:0016020">
    <property type="term" value="C:membrane"/>
    <property type="evidence" value="ECO:0007669"/>
    <property type="project" value="InterPro"/>
</dbReference>
<evidence type="ECO:0000259" key="8">
    <source>
        <dbReference type="PROSITE" id="PS51096"/>
    </source>
</evidence>
<evidence type="ECO:0000313" key="11">
    <source>
        <dbReference type="Proteomes" id="UP001164794"/>
    </source>
</evidence>
<evidence type="ECO:0000256" key="7">
    <source>
        <dbReference type="ARBA" id="ARBA00022777"/>
    </source>
</evidence>
<feature type="domain" description="PTS EIIA type-4" evidence="8">
    <location>
        <begin position="1"/>
        <end position="123"/>
    </location>
</feature>
<dbReference type="PANTHER" id="PTHR33799:SF1">
    <property type="entry name" value="PTS SYSTEM MANNOSE-SPECIFIC EIIAB COMPONENT-RELATED"/>
    <property type="match status" value="1"/>
</dbReference>
<evidence type="ECO:0000256" key="1">
    <source>
        <dbReference type="ARBA" id="ARBA00004496"/>
    </source>
</evidence>
<keyword evidence="11" id="KW-1185">Reference proteome</keyword>
<dbReference type="Proteomes" id="UP001164819">
    <property type="component" value="Chromosome"/>
</dbReference>
<keyword evidence="3" id="KW-0963">Cytoplasm</keyword>
<keyword evidence="4 9" id="KW-0762">Sugar transport</keyword>
<evidence type="ECO:0000256" key="2">
    <source>
        <dbReference type="ARBA" id="ARBA00022448"/>
    </source>
</evidence>
<dbReference type="EMBL" id="CP098251">
    <property type="protein sequence ID" value="WAV91558.1"/>
    <property type="molecule type" value="Genomic_DNA"/>
</dbReference>
<dbReference type="InterPro" id="IPR004701">
    <property type="entry name" value="PTS_EIIA_man-typ"/>
</dbReference>
<keyword evidence="7" id="KW-0418">Kinase</keyword>
<name>A0A9E9NT94_9BURK</name>
<keyword evidence="5" id="KW-0808">Transferase</keyword>
<dbReference type="EMBL" id="CP098248">
    <property type="protein sequence ID" value="WAV97343.1"/>
    <property type="molecule type" value="Genomic_DNA"/>
</dbReference>
<reference evidence="10" key="1">
    <citation type="journal article" date="2022" name="Front. Microbiol.">
        <title>New perspectives on an old grouping: The genomic and phenotypic variability of Oxalobacter formigenes and the implications for calcium oxalate stone prevention.</title>
        <authorList>
            <person name="Chmiel J.A."/>
            <person name="Carr C."/>
            <person name="Stuivenberg G.A."/>
            <person name="Venema R."/>
            <person name="Chanyi R.M."/>
            <person name="Al K.F."/>
            <person name="Giguere D."/>
            <person name="Say H."/>
            <person name="Akouris P.P."/>
            <person name="Dominguez Romero S.A."/>
            <person name="Kwong A."/>
            <person name="Tai V."/>
            <person name="Koval S.F."/>
            <person name="Razvi H."/>
            <person name="Bjazevic J."/>
            <person name="Burton J.P."/>
        </authorList>
    </citation>
    <scope>NUCLEOTIDE SEQUENCE</scope>
    <source>
        <strain evidence="10">HOxNP-1</strain>
    </source>
</reference>
<evidence type="ECO:0000313" key="10">
    <source>
        <dbReference type="EMBL" id="WAV97343.1"/>
    </source>
</evidence>
<dbReference type="GO" id="GO:0009401">
    <property type="term" value="P:phosphoenolpyruvate-dependent sugar phosphotransferase system"/>
    <property type="evidence" value="ECO:0007669"/>
    <property type="project" value="UniProtKB-KW"/>
</dbReference>
<evidence type="ECO:0000256" key="4">
    <source>
        <dbReference type="ARBA" id="ARBA00022597"/>
    </source>
</evidence>
<dbReference type="SUPFAM" id="SSF53062">
    <property type="entry name" value="PTS system fructose IIA component-like"/>
    <property type="match status" value="1"/>
</dbReference>
<dbReference type="PANTHER" id="PTHR33799">
    <property type="entry name" value="PTS PERMEASE-RELATED-RELATED"/>
    <property type="match status" value="1"/>
</dbReference>
<dbReference type="RefSeq" id="WP_269264816.1">
    <property type="nucleotide sequence ID" value="NZ_CP098251.1"/>
</dbReference>
<dbReference type="InterPro" id="IPR033887">
    <property type="entry name" value="PTS_IIA_man"/>
</dbReference>
<evidence type="ECO:0000256" key="5">
    <source>
        <dbReference type="ARBA" id="ARBA00022679"/>
    </source>
</evidence>
<protein>
    <submittedName>
        <fullName evidence="9">PTS sugar transporter subunit IIA</fullName>
    </submittedName>
</protein>
<dbReference type="InterPro" id="IPR051471">
    <property type="entry name" value="Bacterial_PTS_sugar_comp"/>
</dbReference>
<dbReference type="InterPro" id="IPR036662">
    <property type="entry name" value="PTS_EIIA_man-typ_sf"/>
</dbReference>
<evidence type="ECO:0000256" key="3">
    <source>
        <dbReference type="ARBA" id="ARBA00022490"/>
    </source>
</evidence>
<reference evidence="9" key="2">
    <citation type="journal article" date="2022" name="Front. Microbiol.">
        <title>New perspectives on an old grouping: The genomic and phenotypic variability of Oxalobacter formigenes and the implications for calcium oxalate stone prevention.</title>
        <authorList>
            <person name="Chmiel J.A."/>
            <person name="Carr C."/>
            <person name="Stuivenberg G.A."/>
            <person name="Venema R."/>
            <person name="Chanyi R.M."/>
            <person name="Al K.F."/>
            <person name="Giguere D."/>
            <person name="Say H."/>
            <person name="Akouris P.P."/>
            <person name="Dominguez Romero S.A."/>
            <person name="Kwong A."/>
            <person name="Tai V."/>
            <person name="Koval S.F."/>
            <person name="Razvi H."/>
            <person name="Bjazevic J."/>
            <person name="Burton J.P."/>
        </authorList>
    </citation>
    <scope>NUCLEOTIDE SEQUENCE</scope>
    <source>
        <strain evidence="9">OxK</strain>
    </source>
</reference>
<dbReference type="CDD" id="cd00006">
    <property type="entry name" value="PTS_IIA_man"/>
    <property type="match status" value="1"/>
</dbReference>